<feature type="transmembrane region" description="Helical" evidence="1">
    <location>
        <begin position="6"/>
        <end position="29"/>
    </location>
</feature>
<sequence>MKDKRINGLMIFMSGAGGILGFIFSELLLNAYKYTLPQSILMGLYFGIIAFFSGLMCIIAEVIHPRLNGYNWKNNYSKTSLKFLVPCTFVLLFIVGALFQFIYGFDVNNKKVNDILLLIDTSESMKSTDPNNDRFEATKNLIKNMNEEKRFSIYTFDNKVLEIFPMTKATEKTKQAALEKLESLKAPRGQTNMKAALDTALKEIQSTKQVDRNAIVLLLSDGEDSFDLNEKFDEVIKPFQDNKISVYTVGMAKDNNLKMLKKISSVTNGNYYSVSESKNLKDIFSKIYKYRDQRLLVDKRNGLFDSIKFYAIMRIIFITLIGAVISTAISFMFDNKYLLKGFIIGGLVGGVTAGIVLELGFKFIPWAGTFYRLIAAVMLTTIFTLFSVPVDVKDKKNGFFKAVNSKINYDSYSKNAKGSNTFGE</sequence>
<evidence type="ECO:0000313" key="3">
    <source>
        <dbReference type="EMBL" id="GCD10305.1"/>
    </source>
</evidence>
<dbReference type="RefSeq" id="WP_125000693.1">
    <property type="nucleotide sequence ID" value="NZ_BHYK01000009.1"/>
</dbReference>
<dbReference type="CDD" id="cd00198">
    <property type="entry name" value="vWFA"/>
    <property type="match status" value="1"/>
</dbReference>
<dbReference type="OrthoDB" id="9805121at2"/>
<feature type="transmembrane region" description="Helical" evidence="1">
    <location>
        <begin position="41"/>
        <end position="63"/>
    </location>
</feature>
<comment type="caution">
    <text evidence="3">The sequence shown here is derived from an EMBL/GenBank/DDBJ whole genome shotgun (WGS) entry which is preliminary data.</text>
</comment>
<feature type="transmembrane region" description="Helical" evidence="1">
    <location>
        <begin position="369"/>
        <end position="390"/>
    </location>
</feature>
<dbReference type="Pfam" id="PF00092">
    <property type="entry name" value="VWA"/>
    <property type="match status" value="1"/>
</dbReference>
<evidence type="ECO:0000313" key="4">
    <source>
        <dbReference type="Proteomes" id="UP000287872"/>
    </source>
</evidence>
<keyword evidence="4" id="KW-1185">Reference proteome</keyword>
<keyword evidence="1" id="KW-0812">Transmembrane</keyword>
<accession>A0A401ULB9</accession>
<dbReference type="Gene3D" id="3.40.50.410">
    <property type="entry name" value="von Willebrand factor, type A domain"/>
    <property type="match status" value="1"/>
</dbReference>
<dbReference type="SMART" id="SM00327">
    <property type="entry name" value="VWA"/>
    <property type="match status" value="1"/>
</dbReference>
<dbReference type="PANTHER" id="PTHR45737">
    <property type="entry name" value="VON WILLEBRAND FACTOR A DOMAIN-CONTAINING PROTEIN 5A"/>
    <property type="match status" value="1"/>
</dbReference>
<name>A0A401ULB9_9CLOT</name>
<organism evidence="3 4">
    <name type="scientific">Clostridium tagluense</name>
    <dbReference type="NCBI Taxonomy" id="360422"/>
    <lineage>
        <taxon>Bacteria</taxon>
        <taxon>Bacillati</taxon>
        <taxon>Bacillota</taxon>
        <taxon>Clostridia</taxon>
        <taxon>Eubacteriales</taxon>
        <taxon>Clostridiaceae</taxon>
        <taxon>Clostridium</taxon>
    </lineage>
</organism>
<feature type="transmembrane region" description="Helical" evidence="1">
    <location>
        <begin position="83"/>
        <end position="103"/>
    </location>
</feature>
<protein>
    <recommendedName>
        <fullName evidence="2">VWFA domain-containing protein</fullName>
    </recommendedName>
</protein>
<feature type="domain" description="VWFA" evidence="2">
    <location>
        <begin position="114"/>
        <end position="287"/>
    </location>
</feature>
<dbReference type="PROSITE" id="PS50234">
    <property type="entry name" value="VWFA"/>
    <property type="match status" value="1"/>
</dbReference>
<dbReference type="Proteomes" id="UP000287872">
    <property type="component" value="Unassembled WGS sequence"/>
</dbReference>
<dbReference type="InterPro" id="IPR002035">
    <property type="entry name" value="VWF_A"/>
</dbReference>
<keyword evidence="1" id="KW-0472">Membrane</keyword>
<gene>
    <name evidence="3" type="ORF">Ctaglu_19280</name>
</gene>
<dbReference type="InterPro" id="IPR036465">
    <property type="entry name" value="vWFA_dom_sf"/>
</dbReference>
<keyword evidence="1" id="KW-1133">Transmembrane helix</keyword>
<proteinExistence type="predicted"/>
<feature type="transmembrane region" description="Helical" evidence="1">
    <location>
        <begin position="309"/>
        <end position="331"/>
    </location>
</feature>
<dbReference type="AlphaFoldDB" id="A0A401ULB9"/>
<dbReference type="PANTHER" id="PTHR45737:SF6">
    <property type="entry name" value="VON WILLEBRAND FACTOR A DOMAIN-CONTAINING PROTEIN 5A"/>
    <property type="match status" value="1"/>
</dbReference>
<evidence type="ECO:0000259" key="2">
    <source>
        <dbReference type="PROSITE" id="PS50234"/>
    </source>
</evidence>
<reference evidence="3 4" key="1">
    <citation type="submission" date="2018-11" db="EMBL/GenBank/DDBJ databases">
        <title>Genome sequencing and assembly of Clostridium tagluense strain A121.</title>
        <authorList>
            <person name="Murakami T."/>
            <person name="Segawa T."/>
            <person name="Shcherbakova V.A."/>
            <person name="Mori H."/>
            <person name="Yoshimura Y."/>
        </authorList>
    </citation>
    <scope>NUCLEOTIDE SEQUENCE [LARGE SCALE GENOMIC DNA]</scope>
    <source>
        <strain evidence="3 4">A121</strain>
    </source>
</reference>
<dbReference type="SUPFAM" id="SSF53300">
    <property type="entry name" value="vWA-like"/>
    <property type="match status" value="1"/>
</dbReference>
<dbReference type="EMBL" id="BHYK01000009">
    <property type="protein sequence ID" value="GCD10305.1"/>
    <property type="molecule type" value="Genomic_DNA"/>
</dbReference>
<evidence type="ECO:0000256" key="1">
    <source>
        <dbReference type="SAM" id="Phobius"/>
    </source>
</evidence>
<feature type="transmembrane region" description="Helical" evidence="1">
    <location>
        <begin position="337"/>
        <end position="357"/>
    </location>
</feature>